<comment type="caution">
    <text evidence="2">The sequence shown here is derived from an EMBL/GenBank/DDBJ whole genome shotgun (WGS) entry which is preliminary data.</text>
</comment>
<feature type="signal peptide" evidence="1">
    <location>
        <begin position="1"/>
        <end position="22"/>
    </location>
</feature>
<name>A0AAV9K5E4_9SOLN</name>
<evidence type="ECO:0000313" key="3">
    <source>
        <dbReference type="Proteomes" id="UP001311915"/>
    </source>
</evidence>
<dbReference type="AlphaFoldDB" id="A0AAV9K5E4"/>
<evidence type="ECO:0000256" key="1">
    <source>
        <dbReference type="SAM" id="SignalP"/>
    </source>
</evidence>
<sequence length="103" mass="12300">MYHTKRIGQPWLLLTLLTRSLCQLVSFYSPFSSFIYENFNFISEKSCYGEFRDPTFRNIQKRITCQAKYLVTTGFGKDLLRGQVKTLLQKVEEVLFYRFDMNM</sequence>
<reference evidence="2 3" key="1">
    <citation type="submission" date="2023-10" db="EMBL/GenBank/DDBJ databases">
        <title>Genome-Wide Identification Analysis in wild type Solanum Pinnatisectum Reveals Some Genes Defensing Phytophthora Infestans.</title>
        <authorList>
            <person name="Sun C."/>
        </authorList>
    </citation>
    <scope>NUCLEOTIDE SEQUENCE [LARGE SCALE GENOMIC DNA]</scope>
    <source>
        <strain evidence="2">LQN</strain>
        <tissue evidence="2">Leaf</tissue>
    </source>
</reference>
<dbReference type="EMBL" id="JAWPEI010000012">
    <property type="protein sequence ID" value="KAK4708472.1"/>
    <property type="molecule type" value="Genomic_DNA"/>
</dbReference>
<accession>A0AAV9K5E4</accession>
<gene>
    <name evidence="2" type="ORF">R3W88_029397</name>
</gene>
<dbReference type="Proteomes" id="UP001311915">
    <property type="component" value="Unassembled WGS sequence"/>
</dbReference>
<evidence type="ECO:0000313" key="2">
    <source>
        <dbReference type="EMBL" id="KAK4708472.1"/>
    </source>
</evidence>
<proteinExistence type="predicted"/>
<keyword evidence="1" id="KW-0732">Signal</keyword>
<keyword evidence="3" id="KW-1185">Reference proteome</keyword>
<organism evidence="2 3">
    <name type="scientific">Solanum pinnatisectum</name>
    <name type="common">tansyleaf nightshade</name>
    <dbReference type="NCBI Taxonomy" id="50273"/>
    <lineage>
        <taxon>Eukaryota</taxon>
        <taxon>Viridiplantae</taxon>
        <taxon>Streptophyta</taxon>
        <taxon>Embryophyta</taxon>
        <taxon>Tracheophyta</taxon>
        <taxon>Spermatophyta</taxon>
        <taxon>Magnoliopsida</taxon>
        <taxon>eudicotyledons</taxon>
        <taxon>Gunneridae</taxon>
        <taxon>Pentapetalae</taxon>
        <taxon>asterids</taxon>
        <taxon>lamiids</taxon>
        <taxon>Solanales</taxon>
        <taxon>Solanaceae</taxon>
        <taxon>Solanoideae</taxon>
        <taxon>Solaneae</taxon>
        <taxon>Solanum</taxon>
    </lineage>
</organism>
<protein>
    <submittedName>
        <fullName evidence="2">Uncharacterized protein</fullName>
    </submittedName>
</protein>
<feature type="chain" id="PRO_5043485581" evidence="1">
    <location>
        <begin position="23"/>
        <end position="103"/>
    </location>
</feature>